<reference evidence="2 3" key="1">
    <citation type="submission" date="2014-11" db="EMBL/GenBank/DDBJ databases">
        <title>Draft genome sequence of Pseudomonas fluorescens strains SF4c SF39a.</title>
        <authorList>
            <person name="Underwood G.E."/>
            <person name="Ly L.K."/>
            <person name="Bitzer A.S."/>
            <person name="Godino A."/>
            <person name="Bucci V."/>
            <person name="Fischer S."/>
            <person name="Silby M.W."/>
        </authorList>
    </citation>
    <scope>NUCLEOTIDE SEQUENCE [LARGE SCALE GENOMIC DNA]</scope>
    <source>
        <strain evidence="2 3">SF4c</strain>
    </source>
</reference>
<dbReference type="Proteomes" id="UP000031587">
    <property type="component" value="Unassembled WGS sequence"/>
</dbReference>
<proteinExistence type="predicted"/>
<comment type="caution">
    <text evidence="2">The sequence shown here is derived from an EMBL/GenBank/DDBJ whole genome shotgun (WGS) entry which is preliminary data.</text>
</comment>
<feature type="chain" id="PRO_5042002455" evidence="1">
    <location>
        <begin position="24"/>
        <end position="61"/>
    </location>
</feature>
<dbReference type="AlphaFoldDB" id="A0AAE2DIG2"/>
<evidence type="ECO:0000256" key="1">
    <source>
        <dbReference type="SAM" id="SignalP"/>
    </source>
</evidence>
<feature type="signal peptide" evidence="1">
    <location>
        <begin position="1"/>
        <end position="23"/>
    </location>
</feature>
<dbReference type="RefSeq" id="WP_039770912.1">
    <property type="nucleotide sequence ID" value="NZ_CP048408.1"/>
</dbReference>
<name>A0AAE2DIG2_PSEFL</name>
<evidence type="ECO:0000313" key="3">
    <source>
        <dbReference type="Proteomes" id="UP000031587"/>
    </source>
</evidence>
<accession>A0AAE2DIG2</accession>
<gene>
    <name evidence="2" type="ORF">QS95_20820</name>
</gene>
<keyword evidence="1" id="KW-0732">Signal</keyword>
<evidence type="ECO:0000313" key="2">
    <source>
        <dbReference type="EMBL" id="KIF58093.1"/>
    </source>
</evidence>
<sequence>MKINKKSIIIPSLFFAVSGIGYAGTALASLASTELSVKEQKVIYAEQCAEKDKIDGKCTQK</sequence>
<dbReference type="EMBL" id="JTGH01000016">
    <property type="protein sequence ID" value="KIF58093.1"/>
    <property type="molecule type" value="Genomic_DNA"/>
</dbReference>
<protein>
    <submittedName>
        <fullName evidence="2">Uncharacterized protein</fullName>
    </submittedName>
</protein>
<organism evidence="2 3">
    <name type="scientific">Pseudomonas fluorescens</name>
    <dbReference type="NCBI Taxonomy" id="294"/>
    <lineage>
        <taxon>Bacteria</taxon>
        <taxon>Pseudomonadati</taxon>
        <taxon>Pseudomonadota</taxon>
        <taxon>Gammaproteobacteria</taxon>
        <taxon>Pseudomonadales</taxon>
        <taxon>Pseudomonadaceae</taxon>
        <taxon>Pseudomonas</taxon>
    </lineage>
</organism>